<keyword evidence="1" id="KW-0238">DNA-binding</keyword>
<dbReference type="InterPro" id="IPR029442">
    <property type="entry name" value="GyrI-like"/>
</dbReference>
<dbReference type="SUPFAM" id="SSF46955">
    <property type="entry name" value="Putative DNA-binding domain"/>
    <property type="match status" value="1"/>
</dbReference>
<gene>
    <name evidence="4" type="ORF">OU989_21000</name>
    <name evidence="3" type="ORF">U6C28_19295</name>
</gene>
<evidence type="ECO:0000313" key="6">
    <source>
        <dbReference type="Proteomes" id="UP001289615"/>
    </source>
</evidence>
<dbReference type="SMART" id="SM00422">
    <property type="entry name" value="HTH_MERR"/>
    <property type="match status" value="1"/>
</dbReference>
<organism evidence="4 5">
    <name type="scientific">Lysinibacillus irui</name>
    <dbReference type="NCBI Taxonomy" id="2998077"/>
    <lineage>
        <taxon>Bacteria</taxon>
        <taxon>Bacillati</taxon>
        <taxon>Bacillota</taxon>
        <taxon>Bacilli</taxon>
        <taxon>Bacillales</taxon>
        <taxon>Bacillaceae</taxon>
        <taxon>Lysinibacillus</taxon>
    </lineage>
</organism>
<sequence>MLNKNVKYFTTGEFAKICKVNKQTLIYYDQIGLLSPIMKDSKDYRYYSLAQYDFFGVIELLKAVGMSLKDIQQYMAEKSPENFLELMHQQKEIVAKKRRELEMIENIIDVKIKTNEEALHLNFDDITIEYFPEETLYLSKNIEDSTEEQFVKAVSDFIEELDRSQLDTGYPIGGMTRREQVLAGNYDNYSYLYIEQPNPREGHPYFKAIEGEFVIGYHVGPSAKLGETYTRLFNVMHEKGYELGQYVYEEYIYDAVIKNREEEYVTKIMMEVKKLSKHSLRRTN</sequence>
<dbReference type="Proteomes" id="UP001289615">
    <property type="component" value="Unassembled WGS sequence"/>
</dbReference>
<keyword evidence="6" id="KW-1185">Reference proteome</keyword>
<dbReference type="Pfam" id="PF13411">
    <property type="entry name" value="MerR_1"/>
    <property type="match status" value="1"/>
</dbReference>
<dbReference type="Gene3D" id="3.20.80.10">
    <property type="entry name" value="Regulatory factor, effector binding domain"/>
    <property type="match status" value="1"/>
</dbReference>
<dbReference type="EMBL" id="CP113527">
    <property type="protein sequence ID" value="WDV06673.1"/>
    <property type="molecule type" value="Genomic_DNA"/>
</dbReference>
<name>A0AAJ5UT70_9BACI</name>
<feature type="domain" description="HTH merR-type" evidence="2">
    <location>
        <begin position="8"/>
        <end position="77"/>
    </location>
</feature>
<evidence type="ECO:0000313" key="3">
    <source>
        <dbReference type="EMBL" id="MEA0978450.1"/>
    </source>
</evidence>
<protein>
    <submittedName>
        <fullName evidence="4">MerR family transcriptional regulator</fullName>
    </submittedName>
</protein>
<dbReference type="PROSITE" id="PS50937">
    <property type="entry name" value="HTH_MERR_2"/>
    <property type="match status" value="1"/>
</dbReference>
<dbReference type="InterPro" id="IPR047057">
    <property type="entry name" value="MerR_fam"/>
</dbReference>
<proteinExistence type="predicted"/>
<dbReference type="GO" id="GO:0003677">
    <property type="term" value="F:DNA binding"/>
    <property type="evidence" value="ECO:0007669"/>
    <property type="project" value="UniProtKB-KW"/>
</dbReference>
<evidence type="ECO:0000256" key="1">
    <source>
        <dbReference type="ARBA" id="ARBA00023125"/>
    </source>
</evidence>
<dbReference type="GO" id="GO:0003700">
    <property type="term" value="F:DNA-binding transcription factor activity"/>
    <property type="evidence" value="ECO:0007669"/>
    <property type="project" value="InterPro"/>
</dbReference>
<dbReference type="Proteomes" id="UP001219585">
    <property type="component" value="Chromosome"/>
</dbReference>
<dbReference type="Gene3D" id="1.10.1660.10">
    <property type="match status" value="1"/>
</dbReference>
<accession>A0AAJ5UT70</accession>
<evidence type="ECO:0000259" key="2">
    <source>
        <dbReference type="PROSITE" id="PS50937"/>
    </source>
</evidence>
<evidence type="ECO:0000313" key="4">
    <source>
        <dbReference type="EMBL" id="WDV06673.1"/>
    </source>
</evidence>
<dbReference type="AlphaFoldDB" id="A0AAJ5UT70"/>
<reference evidence="4" key="1">
    <citation type="submission" date="2022-11" db="EMBL/GenBank/DDBJ databases">
        <title>Lysinibacillus irui.</title>
        <authorList>
            <person name="Akintayo S.O."/>
        </authorList>
    </citation>
    <scope>NUCLEOTIDE SEQUENCE</scope>
    <source>
        <strain evidence="4">IRB4-01</strain>
    </source>
</reference>
<dbReference type="InterPro" id="IPR000551">
    <property type="entry name" value="MerR-type_HTH_dom"/>
</dbReference>
<dbReference type="InterPro" id="IPR011256">
    <property type="entry name" value="Reg_factor_effector_dom_sf"/>
</dbReference>
<dbReference type="Pfam" id="PF06445">
    <property type="entry name" value="GyrI-like"/>
    <property type="match status" value="1"/>
</dbReference>
<dbReference type="PANTHER" id="PTHR30204:SF85">
    <property type="entry name" value="MULTIDRUG-EFFLUX TRANSPORTER 2 REGULATOR"/>
    <property type="match status" value="1"/>
</dbReference>
<dbReference type="SUPFAM" id="SSF55136">
    <property type="entry name" value="Probable bacterial effector-binding domain"/>
    <property type="match status" value="1"/>
</dbReference>
<evidence type="ECO:0000313" key="5">
    <source>
        <dbReference type="Proteomes" id="UP001219585"/>
    </source>
</evidence>
<dbReference type="KEGG" id="liu:OU989_21000"/>
<dbReference type="PANTHER" id="PTHR30204">
    <property type="entry name" value="REDOX-CYCLING DRUG-SENSING TRANSCRIPTIONAL ACTIVATOR SOXR"/>
    <property type="match status" value="1"/>
</dbReference>
<dbReference type="RefSeq" id="WP_274794859.1">
    <property type="nucleotide sequence ID" value="NZ_CP113527.1"/>
</dbReference>
<reference evidence="3 6" key="2">
    <citation type="submission" date="2023-12" db="EMBL/GenBank/DDBJ databases">
        <title>Genome comparison identifies genes involved in endophytic behavior of Lysinibacillus irui and provides insights into its role as a plant-growth promoting bacterium.</title>
        <authorList>
            <person name="Hilario S."/>
            <person name="Matos I."/>
            <person name="Goncalves M.F.M."/>
            <person name="Pardo C.A."/>
            <person name="Santos M.J."/>
        </authorList>
    </citation>
    <scope>NUCLEOTIDE SEQUENCE [LARGE SCALE GENOMIC DNA]</scope>
    <source>
        <strain evidence="3 6">B3</strain>
    </source>
</reference>
<dbReference type="EMBL" id="JAXUIA010000015">
    <property type="protein sequence ID" value="MEA0978450.1"/>
    <property type="molecule type" value="Genomic_DNA"/>
</dbReference>
<dbReference type="InterPro" id="IPR009061">
    <property type="entry name" value="DNA-bd_dom_put_sf"/>
</dbReference>